<keyword evidence="2" id="KW-0732">Signal</keyword>
<feature type="region of interest" description="Disordered" evidence="1">
    <location>
        <begin position="27"/>
        <end position="52"/>
    </location>
</feature>
<dbReference type="SUPFAM" id="SSF50156">
    <property type="entry name" value="PDZ domain-like"/>
    <property type="match status" value="1"/>
</dbReference>
<feature type="compositionally biased region" description="Low complexity" evidence="1">
    <location>
        <begin position="30"/>
        <end position="48"/>
    </location>
</feature>
<dbReference type="PROSITE" id="PS50106">
    <property type="entry name" value="PDZ"/>
    <property type="match status" value="1"/>
</dbReference>
<dbReference type="InterPro" id="IPR005151">
    <property type="entry name" value="Tail-specific_protease"/>
</dbReference>
<dbReference type="Pfam" id="PF18294">
    <property type="entry name" value="Pept_S41_N"/>
    <property type="match status" value="1"/>
</dbReference>
<dbReference type="STRING" id="1747903.ASR47_1002284"/>
<keyword evidence="5" id="KW-1185">Reference proteome</keyword>
<dbReference type="GO" id="GO:0030288">
    <property type="term" value="C:outer membrane-bounded periplasmic space"/>
    <property type="evidence" value="ECO:0007669"/>
    <property type="project" value="TreeGrafter"/>
</dbReference>
<dbReference type="EMBL" id="LOCQ01000061">
    <property type="protein sequence ID" value="OBV37227.1"/>
    <property type="molecule type" value="Genomic_DNA"/>
</dbReference>
<protein>
    <submittedName>
        <fullName evidence="4">Peptidase family S41</fullName>
    </submittedName>
</protein>
<dbReference type="PANTHER" id="PTHR32060">
    <property type="entry name" value="TAIL-SPECIFIC PROTEASE"/>
    <property type="match status" value="1"/>
</dbReference>
<dbReference type="RefSeq" id="WP_065310197.1">
    <property type="nucleotide sequence ID" value="NZ_LOCQ01000061.1"/>
</dbReference>
<dbReference type="GO" id="GO:0008236">
    <property type="term" value="F:serine-type peptidase activity"/>
    <property type="evidence" value="ECO:0007669"/>
    <property type="project" value="InterPro"/>
</dbReference>
<feature type="chain" id="PRO_5008355326" evidence="2">
    <location>
        <begin position="23"/>
        <end position="511"/>
    </location>
</feature>
<dbReference type="SUPFAM" id="SSF52096">
    <property type="entry name" value="ClpP/crotonase"/>
    <property type="match status" value="1"/>
</dbReference>
<dbReference type="InterPro" id="IPR041613">
    <property type="entry name" value="Pept_S41_N"/>
</dbReference>
<dbReference type="SMART" id="SM00228">
    <property type="entry name" value="PDZ"/>
    <property type="match status" value="1"/>
</dbReference>
<dbReference type="PANTHER" id="PTHR32060:SF30">
    <property type="entry name" value="CARBOXY-TERMINAL PROCESSING PROTEASE CTPA"/>
    <property type="match status" value="1"/>
</dbReference>
<dbReference type="Proteomes" id="UP000092713">
    <property type="component" value="Unassembled WGS sequence"/>
</dbReference>
<dbReference type="Gene3D" id="2.30.42.10">
    <property type="match status" value="1"/>
</dbReference>
<dbReference type="PATRIC" id="fig|1747903.4.peg.731"/>
<evidence type="ECO:0000259" key="3">
    <source>
        <dbReference type="PROSITE" id="PS50106"/>
    </source>
</evidence>
<evidence type="ECO:0000256" key="1">
    <source>
        <dbReference type="SAM" id="MobiDB-lite"/>
    </source>
</evidence>
<feature type="domain" description="PDZ" evidence="3">
    <location>
        <begin position="141"/>
        <end position="215"/>
    </location>
</feature>
<dbReference type="Gene3D" id="3.90.226.10">
    <property type="entry name" value="2-enoyl-CoA Hydratase, Chain A, domain 1"/>
    <property type="match status" value="1"/>
</dbReference>
<dbReference type="GO" id="GO:0007165">
    <property type="term" value="P:signal transduction"/>
    <property type="evidence" value="ECO:0007669"/>
    <property type="project" value="TreeGrafter"/>
</dbReference>
<dbReference type="InterPro" id="IPR001478">
    <property type="entry name" value="PDZ"/>
</dbReference>
<dbReference type="GO" id="GO:0006508">
    <property type="term" value="P:proteolysis"/>
    <property type="evidence" value="ECO:0007669"/>
    <property type="project" value="InterPro"/>
</dbReference>
<evidence type="ECO:0000256" key="2">
    <source>
        <dbReference type="SAM" id="SignalP"/>
    </source>
</evidence>
<comment type="caution">
    <text evidence="4">The sequence shown here is derived from an EMBL/GenBank/DDBJ whole genome shotgun (WGS) entry which is preliminary data.</text>
</comment>
<proteinExistence type="predicted"/>
<accession>A0A1A7BUP6</accession>
<reference evidence="4 5" key="1">
    <citation type="submission" date="2016-04" db="EMBL/GenBank/DDBJ databases">
        <title>Draft genome sequence of Janthinobacterium psychrotolerans sp. nov., isolated from freshwater sediments in Denmark.</title>
        <authorList>
            <person name="Gong X."/>
            <person name="Skrivergaard S."/>
            <person name="Korsgaard B.S."/>
            <person name="Schreiber L."/>
            <person name="Marshall I.P."/>
            <person name="Finster K."/>
            <person name="Schramm A."/>
        </authorList>
    </citation>
    <scope>NUCLEOTIDE SEQUENCE [LARGE SCALE GENOMIC DNA]</scope>
    <source>
        <strain evidence="4 5">S3-2</strain>
    </source>
</reference>
<dbReference type="PROSITE" id="PS51257">
    <property type="entry name" value="PROKAR_LIPOPROTEIN"/>
    <property type="match status" value="1"/>
</dbReference>
<dbReference type="InterPro" id="IPR029045">
    <property type="entry name" value="ClpP/crotonase-like_dom_sf"/>
</dbReference>
<name>A0A1A7BUP6_9BURK</name>
<dbReference type="Pfam" id="PF03572">
    <property type="entry name" value="Peptidase_S41"/>
    <property type="match status" value="1"/>
</dbReference>
<organism evidence="4 5">
    <name type="scientific">Janthinobacterium psychrotolerans</name>
    <dbReference type="NCBI Taxonomy" id="1747903"/>
    <lineage>
        <taxon>Bacteria</taxon>
        <taxon>Pseudomonadati</taxon>
        <taxon>Pseudomonadota</taxon>
        <taxon>Betaproteobacteria</taxon>
        <taxon>Burkholderiales</taxon>
        <taxon>Oxalobacteraceae</taxon>
        <taxon>Janthinobacterium</taxon>
    </lineage>
</organism>
<dbReference type="GO" id="GO:0004175">
    <property type="term" value="F:endopeptidase activity"/>
    <property type="evidence" value="ECO:0007669"/>
    <property type="project" value="TreeGrafter"/>
</dbReference>
<evidence type="ECO:0000313" key="5">
    <source>
        <dbReference type="Proteomes" id="UP000092713"/>
    </source>
</evidence>
<gene>
    <name evidence="4" type="ORF">ASR47_1002284</name>
</gene>
<feature type="signal peptide" evidence="2">
    <location>
        <begin position="1"/>
        <end position="22"/>
    </location>
</feature>
<evidence type="ECO:0000313" key="4">
    <source>
        <dbReference type="EMBL" id="OBV37227.1"/>
    </source>
</evidence>
<dbReference type="Pfam" id="PF17820">
    <property type="entry name" value="PDZ_6"/>
    <property type="match status" value="1"/>
</dbReference>
<sequence length="511" mass="53924">MKTLRDVSLLAAPLFVLLSACGGGGGGGSPAVSDTSTPPAASTPTPGSGDLTPAIVASNTVQNLCEKPRSGNASDRQGSLLNELTWVRSWIDESYLWYKEVPTTYLPQNFSTPIAYFNVLKTPATTASGKLKDRFHFTYTTAEWEASLKGVELGYGMLLALTQTTPPRKAVITIVEPGSPAALAGLQRGDVLQTVDGVDFVNAAGQASVDTINAALFPAAQGRHTVSFLRNGASINASLQSIAVNTSAVQNERIIDTPTGKVGYLTFNTHNNVAERQLVDTMRRFQAAGISDLVLDVRYNGGGLLDVASELAYMIAGPQTTSGKTFEQIIANDKIRREAPLGFHAQSQGLASANPLAKGTALPYLGLKRVTLLTTGNTCSASEAIINGLRGVDVEVNLIGGTTCGKPYGFYPQPNCGTTYFAVQFQGVNAKGFGDYADGMAPTCAVADDYQHALGDANEAMLAAALQYRNTGRCTLPTGMSRLLGTVESSETVAARLLRPQYKEIAIGRQP</sequence>
<dbReference type="Gene3D" id="3.30.750.170">
    <property type="match status" value="1"/>
</dbReference>
<dbReference type="InterPro" id="IPR036034">
    <property type="entry name" value="PDZ_sf"/>
</dbReference>
<dbReference type="CDD" id="cd07561">
    <property type="entry name" value="Peptidase_S41_CPP_like"/>
    <property type="match status" value="1"/>
</dbReference>
<dbReference type="InterPro" id="IPR041489">
    <property type="entry name" value="PDZ_6"/>
</dbReference>
<dbReference type="AlphaFoldDB" id="A0A1A7BUP6"/>